<evidence type="ECO:0008006" key="4">
    <source>
        <dbReference type="Google" id="ProtNLM"/>
    </source>
</evidence>
<dbReference type="Proteomes" id="UP000664795">
    <property type="component" value="Unassembled WGS sequence"/>
</dbReference>
<dbReference type="AlphaFoldDB" id="A0A939G9U5"/>
<dbReference type="RefSeq" id="WP_207337609.1">
    <property type="nucleotide sequence ID" value="NZ_JAFMYU010000021.1"/>
</dbReference>
<feature type="transmembrane region" description="Helical" evidence="1">
    <location>
        <begin position="128"/>
        <end position="156"/>
    </location>
</feature>
<comment type="caution">
    <text evidence="2">The sequence shown here is derived from an EMBL/GenBank/DDBJ whole genome shotgun (WGS) entry which is preliminary data.</text>
</comment>
<sequence>MTDYPAPTPSPLVINAENARYLRETGRWAKFFAVLGFIFCGLIALFGFFFTSMMGTLSQIQSPGAESLGMLKNFGGFFAVLYIGFAALYFFPCLYLFRFADHMKIALLEQNQARLDSSFANLKSMFKFLGILVLIVLGFYALIFLFALLAGGAALFNR</sequence>
<keyword evidence="1" id="KW-1133">Transmembrane helix</keyword>
<keyword evidence="1" id="KW-0812">Transmembrane</keyword>
<feature type="transmembrane region" description="Helical" evidence="1">
    <location>
        <begin position="74"/>
        <end position="97"/>
    </location>
</feature>
<evidence type="ECO:0000313" key="2">
    <source>
        <dbReference type="EMBL" id="MBO0933650.1"/>
    </source>
</evidence>
<dbReference type="EMBL" id="JAFMYU010000021">
    <property type="protein sequence ID" value="MBO0933650.1"/>
    <property type="molecule type" value="Genomic_DNA"/>
</dbReference>
<proteinExistence type="predicted"/>
<dbReference type="InterPro" id="IPR035287">
    <property type="entry name" value="DUF5362"/>
</dbReference>
<evidence type="ECO:0000313" key="3">
    <source>
        <dbReference type="Proteomes" id="UP000664795"/>
    </source>
</evidence>
<dbReference type="Pfam" id="PF17319">
    <property type="entry name" value="DUF5362"/>
    <property type="match status" value="1"/>
</dbReference>
<organism evidence="2 3">
    <name type="scientific">Fibrella aquatilis</name>
    <dbReference type="NCBI Taxonomy" id="2817059"/>
    <lineage>
        <taxon>Bacteria</taxon>
        <taxon>Pseudomonadati</taxon>
        <taxon>Bacteroidota</taxon>
        <taxon>Cytophagia</taxon>
        <taxon>Cytophagales</taxon>
        <taxon>Spirosomataceae</taxon>
        <taxon>Fibrella</taxon>
    </lineage>
</organism>
<reference evidence="2 3" key="1">
    <citation type="submission" date="2021-03" db="EMBL/GenBank/DDBJ databases">
        <title>Fibrella sp. HMF5036 genome sequencing and assembly.</title>
        <authorList>
            <person name="Kang H."/>
            <person name="Kim H."/>
            <person name="Bae S."/>
            <person name="Joh K."/>
        </authorList>
    </citation>
    <scope>NUCLEOTIDE SEQUENCE [LARGE SCALE GENOMIC DNA]</scope>
    <source>
        <strain evidence="2 3">HMF5036</strain>
    </source>
</reference>
<protein>
    <recommendedName>
        <fullName evidence="4">DUF5362 domain-containing protein</fullName>
    </recommendedName>
</protein>
<gene>
    <name evidence="2" type="ORF">J2I48_21760</name>
</gene>
<keyword evidence="1" id="KW-0472">Membrane</keyword>
<keyword evidence="3" id="KW-1185">Reference proteome</keyword>
<accession>A0A939G9U5</accession>
<evidence type="ECO:0000256" key="1">
    <source>
        <dbReference type="SAM" id="Phobius"/>
    </source>
</evidence>
<name>A0A939G9U5_9BACT</name>
<feature type="transmembrane region" description="Helical" evidence="1">
    <location>
        <begin position="31"/>
        <end position="54"/>
    </location>
</feature>